<accession>A0AAU9K4X2</accession>
<protein>
    <recommendedName>
        <fullName evidence="2">Lipid-binding serum glycoprotein C-terminal domain-containing protein</fullName>
    </recommendedName>
</protein>
<evidence type="ECO:0000313" key="4">
    <source>
        <dbReference type="Proteomes" id="UP001162131"/>
    </source>
</evidence>
<dbReference type="EMBL" id="CAJZBQ010000054">
    <property type="protein sequence ID" value="CAG9332064.1"/>
    <property type="molecule type" value="Genomic_DNA"/>
</dbReference>
<feature type="chain" id="PRO_5043998182" description="Lipid-binding serum glycoprotein C-terminal domain-containing protein" evidence="1">
    <location>
        <begin position="18"/>
        <end position="488"/>
    </location>
</feature>
<dbReference type="GO" id="GO:0005615">
    <property type="term" value="C:extracellular space"/>
    <property type="evidence" value="ECO:0007669"/>
    <property type="project" value="TreeGrafter"/>
</dbReference>
<evidence type="ECO:0000313" key="3">
    <source>
        <dbReference type="EMBL" id="CAG9332064.1"/>
    </source>
</evidence>
<keyword evidence="1" id="KW-0732">Signal</keyword>
<dbReference type="Proteomes" id="UP001162131">
    <property type="component" value="Unassembled WGS sequence"/>
</dbReference>
<dbReference type="PANTHER" id="PTHR10504:SF131">
    <property type="entry name" value="BPI2 DOMAIN-CONTAINING PROTEIN"/>
    <property type="match status" value="1"/>
</dbReference>
<gene>
    <name evidence="3" type="ORF">BSTOLATCC_MIC55520</name>
</gene>
<dbReference type="Pfam" id="PF02886">
    <property type="entry name" value="LBP_BPI_CETP_C"/>
    <property type="match status" value="1"/>
</dbReference>
<feature type="signal peptide" evidence="1">
    <location>
        <begin position="1"/>
        <end position="17"/>
    </location>
</feature>
<name>A0AAU9K4X2_9CILI</name>
<dbReference type="PANTHER" id="PTHR10504">
    <property type="entry name" value="BACTERICIDAL PERMEABILITY-INCREASING BPI PROTEIN-RELATED"/>
    <property type="match status" value="1"/>
</dbReference>
<comment type="caution">
    <text evidence="3">The sequence shown here is derived from an EMBL/GenBank/DDBJ whole genome shotgun (WGS) entry which is preliminary data.</text>
</comment>
<dbReference type="SUPFAM" id="SSF55394">
    <property type="entry name" value="Bactericidal permeability-increasing protein, BPI"/>
    <property type="match status" value="2"/>
</dbReference>
<organism evidence="3 4">
    <name type="scientific">Blepharisma stoltei</name>
    <dbReference type="NCBI Taxonomy" id="1481888"/>
    <lineage>
        <taxon>Eukaryota</taxon>
        <taxon>Sar</taxon>
        <taxon>Alveolata</taxon>
        <taxon>Ciliophora</taxon>
        <taxon>Postciliodesmatophora</taxon>
        <taxon>Heterotrichea</taxon>
        <taxon>Heterotrichida</taxon>
        <taxon>Blepharismidae</taxon>
        <taxon>Blepharisma</taxon>
    </lineage>
</organism>
<dbReference type="InterPro" id="IPR017943">
    <property type="entry name" value="Bactericidal_perm-incr_a/b_dom"/>
</dbReference>
<dbReference type="InterPro" id="IPR001124">
    <property type="entry name" value="Lipid-bd_serum_glycop_C"/>
</dbReference>
<dbReference type="Gene3D" id="3.15.10.10">
    <property type="entry name" value="Bactericidal permeability-increasing protein, domain 1"/>
    <property type="match status" value="1"/>
</dbReference>
<reference evidence="3" key="1">
    <citation type="submission" date="2021-09" db="EMBL/GenBank/DDBJ databases">
        <authorList>
            <consortium name="AG Swart"/>
            <person name="Singh M."/>
            <person name="Singh A."/>
            <person name="Seah K."/>
            <person name="Emmerich C."/>
        </authorList>
    </citation>
    <scope>NUCLEOTIDE SEQUENCE</scope>
    <source>
        <strain evidence="3">ATCC30299</strain>
    </source>
</reference>
<dbReference type="GO" id="GO:0008289">
    <property type="term" value="F:lipid binding"/>
    <property type="evidence" value="ECO:0007669"/>
    <property type="project" value="InterPro"/>
</dbReference>
<keyword evidence="4" id="KW-1185">Reference proteome</keyword>
<evidence type="ECO:0000256" key="1">
    <source>
        <dbReference type="SAM" id="SignalP"/>
    </source>
</evidence>
<proteinExistence type="predicted"/>
<dbReference type="Gene3D" id="3.15.20.10">
    <property type="entry name" value="Bactericidal permeability-increasing protein, domain 2"/>
    <property type="match status" value="1"/>
</dbReference>
<dbReference type="SMART" id="SM00329">
    <property type="entry name" value="BPI2"/>
    <property type="match status" value="1"/>
</dbReference>
<evidence type="ECO:0000259" key="2">
    <source>
        <dbReference type="SMART" id="SM00329"/>
    </source>
</evidence>
<sequence>MACCSIIFLSVIALCSAAEPAVRVSVAQSALQNLKNEFISYVVSKAQTEKIPDVNITSTLSTYIFTNITLSQLELSSNNTNIIFNPSKSTISLSVTNFTFALSMNVQFRFPFAVTGTMDITFTNGSFVLPISIGDSNGKINFQVGEIDEDELASLKVSISTNNRIFRLIQFFEGFWPFNKLAGHSIKKYASTLGESLNPGIEKILSKLSYTYAVTNYTTVDYHFLDFAIADEQHIKGDINGTFYLTSQPKVAPQVTQAAQPPAWASDEGVRIQFTEYFLNTYFWSIQTAGLLNYYLIGSQAQNFPLKMTTTGLVPVVPNLSKAYGSSKQVDVSCNIYQAPVAVIGQNVNITANLYCDFIVHVNSTTTAKAFRTQMTLSNLLSAYLENTDSGVFLYGEFDELAIQFSNFQILNSNVGTISSTKVAAAFSYSAYSIVMKINSYLMEQGVKLPLPDGVMLTDEVFITSPGAVELGATPDFSNLMKAISENK</sequence>
<feature type="domain" description="Lipid-binding serum glycoprotein C-terminal" evidence="2">
    <location>
        <begin position="264"/>
        <end position="473"/>
    </location>
</feature>
<dbReference type="InterPro" id="IPR032942">
    <property type="entry name" value="BPI/LBP/Plunc"/>
</dbReference>
<dbReference type="AlphaFoldDB" id="A0AAU9K4X2"/>